<dbReference type="PANTHER" id="PTHR35871">
    <property type="entry name" value="EXPRESSED PROTEIN"/>
    <property type="match status" value="1"/>
</dbReference>
<dbReference type="Gene3D" id="3.30.420.10">
    <property type="entry name" value="Ribonuclease H-like superfamily/Ribonuclease H"/>
    <property type="match status" value="1"/>
</dbReference>
<dbReference type="Proteomes" id="UP000298061">
    <property type="component" value="Unassembled WGS sequence"/>
</dbReference>
<protein>
    <recommendedName>
        <fullName evidence="4">Tc1-like transposase DDE domain-containing protein</fullName>
    </recommendedName>
</protein>
<name>A0A4Z0A000_9AGAM</name>
<evidence type="ECO:0008006" key="4">
    <source>
        <dbReference type="Google" id="ProtNLM"/>
    </source>
</evidence>
<dbReference type="EMBL" id="SFCI01000448">
    <property type="protein sequence ID" value="TFY79750.1"/>
    <property type="molecule type" value="Genomic_DNA"/>
</dbReference>
<evidence type="ECO:0000313" key="2">
    <source>
        <dbReference type="EMBL" id="TFY79750.1"/>
    </source>
</evidence>
<keyword evidence="3" id="KW-1185">Reference proteome</keyword>
<proteinExistence type="predicted"/>
<evidence type="ECO:0000313" key="3">
    <source>
        <dbReference type="Proteomes" id="UP000298061"/>
    </source>
</evidence>
<dbReference type="OrthoDB" id="10039611at2759"/>
<sequence>MEMLLHAYSKPAIIKGLSEVGWIESSLDVARLHGKAEHTAKRLRQWARAFLLDPNNLPQNPYGKWKKSMLVNEDFADDLRLHLQLVGKYVSAKDVVAFTQREEIQERYGLKKSIGMRMAQLWMHQLGYRWKRSPKGQYVDGHERDDVRAYRDEVFLPKMAESEGHCRTWKKDGEEDDKNCARLNLDDPVVVYHYHDETHFTANDRRDLRWVNVDEKPVPRAKTEGATLMIADFVSADHGWLRSPDGQESTRVLWKTGGACDGYFTNDEILEQVTKAMDILDKHYSHERHVFIFDNATTHRKRPDDSLSARNMSKKPTQPGKPAFGVWRTKMGPDGKPIYKPNGKVEKEKIPMADARFCDGKPQPLYFPDGHPQAGVFKGMAQILIERGYNKAMIDKLRTECKGFKCGTSTWDPENPCCCRRILFNEPDFVDVPSILETHCKSRGYEAVFLPKFHCELNPIEQCWGRAKRYYRELPASSKESDLERNALEALDSVPLASIRRYATRAARFCDAYRRGLTGKQAAWAARRYHGHRVLPNSILRELEEKGITRE</sequence>
<dbReference type="GO" id="GO:0003676">
    <property type="term" value="F:nucleic acid binding"/>
    <property type="evidence" value="ECO:0007669"/>
    <property type="project" value="InterPro"/>
</dbReference>
<dbReference type="InterPro" id="IPR036397">
    <property type="entry name" value="RNaseH_sf"/>
</dbReference>
<evidence type="ECO:0000256" key="1">
    <source>
        <dbReference type="SAM" id="MobiDB-lite"/>
    </source>
</evidence>
<dbReference type="PANTHER" id="PTHR35871:SF1">
    <property type="entry name" value="CXC1-LIKE CYSTEINE CLUSTER ASSOCIATED WITH KDZ TRANSPOSASES DOMAIN-CONTAINING PROTEIN"/>
    <property type="match status" value="1"/>
</dbReference>
<reference evidence="2 3" key="1">
    <citation type="submission" date="2019-02" db="EMBL/GenBank/DDBJ databases">
        <title>Genome sequencing of the rare red list fungi Hericium alpestre (H. flagellum).</title>
        <authorList>
            <person name="Buettner E."/>
            <person name="Kellner H."/>
        </authorList>
    </citation>
    <scope>NUCLEOTIDE SEQUENCE [LARGE SCALE GENOMIC DNA]</scope>
    <source>
        <strain evidence="2 3">DSM 108284</strain>
    </source>
</reference>
<dbReference type="AlphaFoldDB" id="A0A4Z0A000"/>
<accession>A0A4Z0A000</accession>
<gene>
    <name evidence="2" type="ORF">EWM64_g4264</name>
</gene>
<comment type="caution">
    <text evidence="2">The sequence shown here is derived from an EMBL/GenBank/DDBJ whole genome shotgun (WGS) entry which is preliminary data.</text>
</comment>
<feature type="region of interest" description="Disordered" evidence="1">
    <location>
        <begin position="300"/>
        <end position="325"/>
    </location>
</feature>
<organism evidence="2 3">
    <name type="scientific">Hericium alpestre</name>
    <dbReference type="NCBI Taxonomy" id="135208"/>
    <lineage>
        <taxon>Eukaryota</taxon>
        <taxon>Fungi</taxon>
        <taxon>Dikarya</taxon>
        <taxon>Basidiomycota</taxon>
        <taxon>Agaricomycotina</taxon>
        <taxon>Agaricomycetes</taxon>
        <taxon>Russulales</taxon>
        <taxon>Hericiaceae</taxon>
        <taxon>Hericium</taxon>
    </lineage>
</organism>